<gene>
    <name evidence="1" type="ORF">BWY73_01410</name>
</gene>
<sequence>MRPYRQAVARLSREFKAPLVRLQDIFEAQLKERDPETLGTEPVHPNEHGHLIIAWNLFRTLSG</sequence>
<dbReference type="Gene3D" id="3.40.50.1110">
    <property type="entry name" value="SGNH hydrolase"/>
    <property type="match status" value="1"/>
</dbReference>
<dbReference type="EMBL" id="MWAK01000310">
    <property type="protein sequence ID" value="OPZ89949.1"/>
    <property type="molecule type" value="Genomic_DNA"/>
</dbReference>
<protein>
    <recommendedName>
        <fullName evidence="2">SGNH hydrolase-type esterase domain-containing protein</fullName>
    </recommendedName>
</protein>
<dbReference type="InterPro" id="IPR036514">
    <property type="entry name" value="SGNH_hydro_sf"/>
</dbReference>
<comment type="caution">
    <text evidence="1">The sequence shown here is derived from an EMBL/GenBank/DDBJ whole genome shotgun (WGS) entry which is preliminary data.</text>
</comment>
<dbReference type="Proteomes" id="UP000485484">
    <property type="component" value="Unassembled WGS sequence"/>
</dbReference>
<proteinExistence type="predicted"/>
<evidence type="ECO:0000313" key="1">
    <source>
        <dbReference type="EMBL" id="OPZ89949.1"/>
    </source>
</evidence>
<name>A0A1V5M9R0_UNCT6</name>
<dbReference type="AlphaFoldDB" id="A0A1V5M9R0"/>
<dbReference type="SUPFAM" id="SSF52266">
    <property type="entry name" value="SGNH hydrolase"/>
    <property type="match status" value="1"/>
</dbReference>
<accession>A0A1V5M9R0</accession>
<evidence type="ECO:0008006" key="2">
    <source>
        <dbReference type="Google" id="ProtNLM"/>
    </source>
</evidence>
<reference evidence="1" key="1">
    <citation type="submission" date="2017-02" db="EMBL/GenBank/DDBJ databases">
        <title>Delving into the versatile metabolic prowess of the omnipresent phylum Bacteroidetes.</title>
        <authorList>
            <person name="Nobu M.K."/>
            <person name="Mei R."/>
            <person name="Narihiro T."/>
            <person name="Kuroda K."/>
            <person name="Liu W.-T."/>
        </authorList>
    </citation>
    <scope>NUCLEOTIDE SEQUENCE</scope>
    <source>
        <strain evidence="1">ADurb.Bin417</strain>
    </source>
</reference>
<organism evidence="1">
    <name type="scientific">candidate division TA06 bacterium ADurb.Bin417</name>
    <dbReference type="NCBI Taxonomy" id="1852828"/>
    <lineage>
        <taxon>Bacteria</taxon>
        <taxon>Bacteria division TA06</taxon>
    </lineage>
</organism>